<sequence>VTYKINLTKNIHFNNSMESTTSIPFPSSITDSSSKDEKAITIQQLKMQFHGTRKGDLDTIESYINHLQSIADSLSANENPLSDSDLVLQLLAGLPSPQYSPYQNRISSQSPLPDFSTASSLLYMYESLLNHTSKDQNYDNKEMLHKIVDVFSTVTSAVATVMDVWSMFGKSATTTSSTGNRRNSRRRNRGRGRR</sequence>
<dbReference type="PANTHER" id="PTHR47481:SF22">
    <property type="entry name" value="RETROTRANSPOSON GAG DOMAIN-CONTAINING PROTEIN"/>
    <property type="match status" value="1"/>
</dbReference>
<dbReference type="Proteomes" id="UP000004994">
    <property type="component" value="Chromosome 1"/>
</dbReference>
<accession>A0A3Q7EA11</accession>
<name>A0A3Q7EA11_SOLLC</name>
<reference evidence="2" key="1">
    <citation type="journal article" date="2012" name="Nature">
        <title>The tomato genome sequence provides insights into fleshy fruit evolution.</title>
        <authorList>
            <consortium name="Tomato Genome Consortium"/>
        </authorList>
    </citation>
    <scope>NUCLEOTIDE SEQUENCE [LARGE SCALE GENOMIC DNA]</scope>
    <source>
        <strain evidence="2">cv. Heinz 1706</strain>
    </source>
</reference>
<evidence type="ECO:0000313" key="3">
    <source>
        <dbReference type="Proteomes" id="UP000004994"/>
    </source>
</evidence>
<dbReference type="PaxDb" id="4081-Solyc01g010220.2.1"/>
<protein>
    <submittedName>
        <fullName evidence="2">Uncharacterized protein</fullName>
    </submittedName>
</protein>
<dbReference type="InParanoid" id="A0A3Q7EA11"/>
<feature type="compositionally biased region" description="Basic residues" evidence="1">
    <location>
        <begin position="182"/>
        <end position="194"/>
    </location>
</feature>
<dbReference type="OMA" id="PYQNRIS"/>
<feature type="region of interest" description="Disordered" evidence="1">
    <location>
        <begin position="172"/>
        <end position="194"/>
    </location>
</feature>
<dbReference type="EnsemblPlants" id="Solyc01g010220.3.1">
    <property type="protein sequence ID" value="Solyc01g010220.3.1.1"/>
    <property type="gene ID" value="Solyc01g010220.3"/>
</dbReference>
<dbReference type="Pfam" id="PF14223">
    <property type="entry name" value="Retrotran_gag_2"/>
    <property type="match status" value="1"/>
</dbReference>
<organism evidence="2">
    <name type="scientific">Solanum lycopersicum</name>
    <name type="common">Tomato</name>
    <name type="synonym">Lycopersicon esculentum</name>
    <dbReference type="NCBI Taxonomy" id="4081"/>
    <lineage>
        <taxon>Eukaryota</taxon>
        <taxon>Viridiplantae</taxon>
        <taxon>Streptophyta</taxon>
        <taxon>Embryophyta</taxon>
        <taxon>Tracheophyta</taxon>
        <taxon>Spermatophyta</taxon>
        <taxon>Magnoliopsida</taxon>
        <taxon>eudicotyledons</taxon>
        <taxon>Gunneridae</taxon>
        <taxon>Pentapetalae</taxon>
        <taxon>asterids</taxon>
        <taxon>lamiids</taxon>
        <taxon>Solanales</taxon>
        <taxon>Solanaceae</taxon>
        <taxon>Solanoideae</taxon>
        <taxon>Solaneae</taxon>
        <taxon>Solanum</taxon>
        <taxon>Solanum subgen. Lycopersicon</taxon>
    </lineage>
</organism>
<reference evidence="2" key="2">
    <citation type="submission" date="2019-01" db="UniProtKB">
        <authorList>
            <consortium name="EnsemblPlants"/>
        </authorList>
    </citation>
    <scope>IDENTIFICATION</scope>
    <source>
        <strain evidence="2">cv. Heinz 1706</strain>
    </source>
</reference>
<dbReference type="Gramene" id="Solyc01g010220.3.1">
    <property type="protein sequence ID" value="Solyc01g010220.3.1.1"/>
    <property type="gene ID" value="Solyc01g010220.3"/>
</dbReference>
<evidence type="ECO:0000313" key="2">
    <source>
        <dbReference type="EnsemblPlants" id="Solyc01g010220.3.1.1"/>
    </source>
</evidence>
<proteinExistence type="predicted"/>
<dbReference type="AlphaFoldDB" id="A0A3Q7EA11"/>
<evidence type="ECO:0000256" key="1">
    <source>
        <dbReference type="SAM" id="MobiDB-lite"/>
    </source>
</evidence>
<dbReference type="PANTHER" id="PTHR47481">
    <property type="match status" value="1"/>
</dbReference>
<keyword evidence="3" id="KW-1185">Reference proteome</keyword>